<keyword evidence="3 6" id="KW-0658">Purine biosynthesis</keyword>
<evidence type="ECO:0000313" key="9">
    <source>
        <dbReference type="Proteomes" id="UP001375382"/>
    </source>
</evidence>
<protein>
    <recommendedName>
        <fullName evidence="6">Phosphoribosylglycinamide formyltransferase</fullName>
        <ecNumber evidence="6">2.1.2.2</ecNumber>
    </recommendedName>
    <alternativeName>
        <fullName evidence="6">5'-phosphoribosylglycinamide transformylase</fullName>
    </alternativeName>
    <alternativeName>
        <fullName evidence="6">GAR transformylase</fullName>
        <shortName evidence="6">GART</shortName>
    </alternativeName>
</protein>
<dbReference type="PANTHER" id="PTHR43369:SF2">
    <property type="entry name" value="PHOSPHORIBOSYLGLYCINAMIDE FORMYLTRANSFERASE"/>
    <property type="match status" value="1"/>
</dbReference>
<keyword evidence="9" id="KW-1185">Reference proteome</keyword>
<dbReference type="RefSeq" id="WP_335736540.1">
    <property type="nucleotide sequence ID" value="NZ_JALAAR010000010.1"/>
</dbReference>
<dbReference type="NCBIfam" id="TIGR00639">
    <property type="entry name" value="PurN"/>
    <property type="match status" value="1"/>
</dbReference>
<dbReference type="HAMAP" id="MF_01930">
    <property type="entry name" value="PurN"/>
    <property type="match status" value="1"/>
</dbReference>
<name>A0ABU8C8J0_9GAMM</name>
<dbReference type="InterPro" id="IPR036477">
    <property type="entry name" value="Formyl_transf_N_sf"/>
</dbReference>
<dbReference type="InterPro" id="IPR004607">
    <property type="entry name" value="GART"/>
</dbReference>
<dbReference type="Proteomes" id="UP001375382">
    <property type="component" value="Unassembled WGS sequence"/>
</dbReference>
<comment type="catalytic activity">
    <reaction evidence="5 6">
        <text>N(1)-(5-phospho-beta-D-ribosyl)glycinamide + (6R)-10-formyltetrahydrofolate = N(2)-formyl-N(1)-(5-phospho-beta-D-ribosyl)glycinamide + (6S)-5,6,7,8-tetrahydrofolate + H(+)</text>
        <dbReference type="Rhea" id="RHEA:15053"/>
        <dbReference type="ChEBI" id="CHEBI:15378"/>
        <dbReference type="ChEBI" id="CHEBI:57453"/>
        <dbReference type="ChEBI" id="CHEBI:143788"/>
        <dbReference type="ChEBI" id="CHEBI:147286"/>
        <dbReference type="ChEBI" id="CHEBI:195366"/>
        <dbReference type="EC" id="2.1.2.2"/>
    </reaction>
</comment>
<comment type="caution">
    <text evidence="8">The sequence shown here is derived from an EMBL/GenBank/DDBJ whole genome shotgun (WGS) entry which is preliminary data.</text>
</comment>
<gene>
    <name evidence="6 8" type="primary">purN</name>
    <name evidence="8" type="ORF">MN202_12885</name>
</gene>
<comment type="similarity">
    <text evidence="4 6">Belongs to the GART family.</text>
</comment>
<feature type="site" description="Raises pKa of active site His" evidence="6">
    <location>
        <position position="145"/>
    </location>
</feature>
<evidence type="ECO:0000256" key="3">
    <source>
        <dbReference type="ARBA" id="ARBA00022755"/>
    </source>
</evidence>
<evidence type="ECO:0000256" key="5">
    <source>
        <dbReference type="ARBA" id="ARBA00047664"/>
    </source>
</evidence>
<feature type="binding site" evidence="6">
    <location>
        <begin position="90"/>
        <end position="93"/>
    </location>
    <ligand>
        <name>(6R)-10-formyltetrahydrofolate</name>
        <dbReference type="ChEBI" id="CHEBI:195366"/>
    </ligand>
</feature>
<dbReference type="EC" id="2.1.2.2" evidence="6"/>
<evidence type="ECO:0000256" key="1">
    <source>
        <dbReference type="ARBA" id="ARBA00005054"/>
    </source>
</evidence>
<dbReference type="PROSITE" id="PS00373">
    <property type="entry name" value="GART"/>
    <property type="match status" value="1"/>
</dbReference>
<feature type="domain" description="Formyl transferase N-terminal" evidence="7">
    <location>
        <begin position="3"/>
        <end position="182"/>
    </location>
</feature>
<evidence type="ECO:0000256" key="4">
    <source>
        <dbReference type="ARBA" id="ARBA00038440"/>
    </source>
</evidence>
<dbReference type="InterPro" id="IPR001555">
    <property type="entry name" value="GART_AS"/>
</dbReference>
<proteinExistence type="inferred from homology"/>
<accession>A0ABU8C8J0</accession>
<feature type="binding site" evidence="6">
    <location>
        <position position="65"/>
    </location>
    <ligand>
        <name>(6R)-10-formyltetrahydrofolate</name>
        <dbReference type="ChEBI" id="CHEBI:195366"/>
    </ligand>
</feature>
<dbReference type="Pfam" id="PF00551">
    <property type="entry name" value="Formyl_trans_N"/>
    <property type="match status" value="1"/>
</dbReference>
<feature type="binding site" evidence="6">
    <location>
        <begin position="12"/>
        <end position="14"/>
    </location>
    <ligand>
        <name>N(1)-(5-phospho-beta-D-ribosyl)glycinamide</name>
        <dbReference type="ChEBI" id="CHEBI:143788"/>
    </ligand>
</feature>
<feature type="binding site" evidence="6">
    <location>
        <position position="107"/>
    </location>
    <ligand>
        <name>(6R)-10-formyltetrahydrofolate</name>
        <dbReference type="ChEBI" id="CHEBI:195366"/>
    </ligand>
</feature>
<evidence type="ECO:0000313" key="8">
    <source>
        <dbReference type="EMBL" id="MEH8018134.1"/>
    </source>
</evidence>
<dbReference type="GO" id="GO:0004644">
    <property type="term" value="F:phosphoribosylglycinamide formyltransferase activity"/>
    <property type="evidence" value="ECO:0007669"/>
    <property type="project" value="UniProtKB-EC"/>
</dbReference>
<comment type="pathway">
    <text evidence="1 6">Purine metabolism; IMP biosynthesis via de novo pathway; N(2)-formyl-N(1)-(5-phospho-D-ribosyl)glycinamide from N(1)-(5-phospho-D-ribosyl)glycinamide (10-formyl THF route): step 1/1.</text>
</comment>
<organism evidence="8 9">
    <name type="scientific">Rheinheimera muenzenbergensis</name>
    <dbReference type="NCBI Taxonomy" id="1193628"/>
    <lineage>
        <taxon>Bacteria</taxon>
        <taxon>Pseudomonadati</taxon>
        <taxon>Pseudomonadota</taxon>
        <taxon>Gammaproteobacteria</taxon>
        <taxon>Chromatiales</taxon>
        <taxon>Chromatiaceae</taxon>
        <taxon>Rheinheimera</taxon>
    </lineage>
</organism>
<evidence type="ECO:0000256" key="2">
    <source>
        <dbReference type="ARBA" id="ARBA00022679"/>
    </source>
</evidence>
<dbReference type="PANTHER" id="PTHR43369">
    <property type="entry name" value="PHOSPHORIBOSYLGLYCINAMIDE FORMYLTRANSFERASE"/>
    <property type="match status" value="1"/>
</dbReference>
<feature type="active site" description="Proton donor" evidence="6">
    <location>
        <position position="109"/>
    </location>
</feature>
<evidence type="ECO:0000256" key="6">
    <source>
        <dbReference type="HAMAP-Rule" id="MF_01930"/>
    </source>
</evidence>
<comment type="function">
    <text evidence="6">Catalyzes the transfer of a formyl group from 10-formyltetrahydrofolate to 5-phospho-ribosyl-glycinamide (GAR), producing 5-phospho-ribosyl-N-formylglycinamide (FGAR) and tetrahydrofolate.</text>
</comment>
<keyword evidence="2 6" id="KW-0808">Transferase</keyword>
<dbReference type="SUPFAM" id="SSF53328">
    <property type="entry name" value="Formyltransferase"/>
    <property type="match status" value="1"/>
</dbReference>
<dbReference type="Gene3D" id="3.40.50.170">
    <property type="entry name" value="Formyl transferase, N-terminal domain"/>
    <property type="match status" value="1"/>
</dbReference>
<dbReference type="InterPro" id="IPR002376">
    <property type="entry name" value="Formyl_transf_N"/>
</dbReference>
<dbReference type="EMBL" id="JALAAR010000010">
    <property type="protein sequence ID" value="MEH8018134.1"/>
    <property type="molecule type" value="Genomic_DNA"/>
</dbReference>
<evidence type="ECO:0000259" key="7">
    <source>
        <dbReference type="Pfam" id="PF00551"/>
    </source>
</evidence>
<sequence length="215" mass="23760">MKSIVVLISGSGSNLQAIIDACSSGFIPGRISAVIANKANAYGLVRANEAGLSTQVLSHKTYKDREQYDIALADAIDQHQPDLVVLAGFMRILTPAFVQRYHGRLLNIHPSLLPKYQGLHTHQRAIDNNDSEHGCSVHFVTDELDGGPVVLQAKVPVFSDDDAESLAERVHEQEHRIYPLVVRWFCQNRLQQHADQARLDGQVLAANGYANDEDE</sequence>
<dbReference type="CDD" id="cd08645">
    <property type="entry name" value="FMT_core_GART"/>
    <property type="match status" value="1"/>
</dbReference>
<reference evidence="8 9" key="1">
    <citation type="journal article" date="2023" name="Ecotoxicol. Environ. Saf.">
        <title>Mercury remediation potential of mercury-resistant strain Rheinheimera metallidurans sp. nov. isolated from a municipal waste dumping site.</title>
        <authorList>
            <person name="Yadav V."/>
            <person name="Manjhi A."/>
            <person name="Vadakedath N."/>
        </authorList>
    </citation>
    <scope>NUCLEOTIDE SEQUENCE [LARGE SCALE GENOMIC DNA]</scope>
    <source>
        <strain evidence="8 9">E-49</strain>
    </source>
</reference>